<dbReference type="GO" id="GO:0005737">
    <property type="term" value="C:cytoplasm"/>
    <property type="evidence" value="ECO:0007669"/>
    <property type="project" value="TreeGrafter"/>
</dbReference>
<dbReference type="OMA" id="SWGAKVW"/>
<dbReference type="GO" id="GO:0016491">
    <property type="term" value="F:oxidoreductase activity"/>
    <property type="evidence" value="ECO:0007669"/>
    <property type="project" value="UniProtKB-KW"/>
</dbReference>
<comment type="caution">
    <text evidence="5">The sequence shown here is derived from an EMBL/GenBank/DDBJ whole genome shotgun (WGS) entry which is preliminary data.</text>
</comment>
<reference evidence="5 6" key="1">
    <citation type="submission" date="2014-11" db="EMBL/GenBank/DDBJ databases">
        <title>Genetic blueprint of the zoonotic pathogen Toxocara canis.</title>
        <authorList>
            <person name="Zhu X.-Q."/>
            <person name="Korhonen P.K."/>
            <person name="Cai H."/>
            <person name="Young N.D."/>
            <person name="Nejsum P."/>
            <person name="von Samson-Himmelstjerna G."/>
            <person name="Boag P.R."/>
            <person name="Tan P."/>
            <person name="Li Q."/>
            <person name="Min J."/>
            <person name="Yang Y."/>
            <person name="Wang X."/>
            <person name="Fang X."/>
            <person name="Hall R.S."/>
            <person name="Hofmann A."/>
            <person name="Sternberg P.W."/>
            <person name="Jex A.R."/>
            <person name="Gasser R.B."/>
        </authorList>
    </citation>
    <scope>NUCLEOTIDE SEQUENCE [LARGE SCALE GENOMIC DNA]</scope>
    <source>
        <strain evidence="5">PN_DK_2014</strain>
    </source>
</reference>
<dbReference type="SUPFAM" id="SSF51735">
    <property type="entry name" value="NAD(P)-binding Rossmann-fold domains"/>
    <property type="match status" value="1"/>
</dbReference>
<dbReference type="Gene3D" id="3.40.50.720">
    <property type="entry name" value="NAD(P)-binding Rossmann-like Domain"/>
    <property type="match status" value="1"/>
</dbReference>
<dbReference type="InterPro" id="IPR051468">
    <property type="entry name" value="Fungal_SecMetab_SDRs"/>
</dbReference>
<proteinExistence type="inferred from homology"/>
<evidence type="ECO:0000313" key="6">
    <source>
        <dbReference type="Proteomes" id="UP000031036"/>
    </source>
</evidence>
<comment type="similarity">
    <text evidence="3">Belongs to the short-chain dehydrogenases/reductases (SDR) family.</text>
</comment>
<keyword evidence="2" id="KW-0560">Oxidoreductase</keyword>
<organism evidence="5 6">
    <name type="scientific">Toxocara canis</name>
    <name type="common">Canine roundworm</name>
    <dbReference type="NCBI Taxonomy" id="6265"/>
    <lineage>
        <taxon>Eukaryota</taxon>
        <taxon>Metazoa</taxon>
        <taxon>Ecdysozoa</taxon>
        <taxon>Nematoda</taxon>
        <taxon>Chromadorea</taxon>
        <taxon>Rhabditida</taxon>
        <taxon>Spirurina</taxon>
        <taxon>Ascaridomorpha</taxon>
        <taxon>Ascaridoidea</taxon>
        <taxon>Toxocaridae</taxon>
        <taxon>Toxocara</taxon>
    </lineage>
</organism>
<dbReference type="EMBL" id="JPKZ01001178">
    <property type="protein sequence ID" value="KHN83600.1"/>
    <property type="molecule type" value="Genomic_DNA"/>
</dbReference>
<dbReference type="PANTHER" id="PTHR43544:SF7">
    <property type="entry name" value="NADB-LER2"/>
    <property type="match status" value="1"/>
</dbReference>
<dbReference type="CDD" id="cd05325">
    <property type="entry name" value="carb_red_sniffer_like_SDR_c"/>
    <property type="match status" value="1"/>
</dbReference>
<evidence type="ECO:0000256" key="4">
    <source>
        <dbReference type="SAM" id="MobiDB-lite"/>
    </source>
</evidence>
<feature type="region of interest" description="Disordered" evidence="4">
    <location>
        <begin position="31"/>
        <end position="55"/>
    </location>
</feature>
<accession>A0A0B2VRE6</accession>
<dbReference type="PANTHER" id="PTHR43544">
    <property type="entry name" value="SHORT-CHAIN DEHYDROGENASE/REDUCTASE"/>
    <property type="match status" value="1"/>
</dbReference>
<evidence type="ECO:0000256" key="3">
    <source>
        <dbReference type="RuleBase" id="RU000363"/>
    </source>
</evidence>
<keyword evidence="6" id="KW-1185">Reference proteome</keyword>
<evidence type="ECO:0000256" key="2">
    <source>
        <dbReference type="ARBA" id="ARBA00023002"/>
    </source>
</evidence>
<dbReference type="OrthoDB" id="7289984at2759"/>
<dbReference type="InterPro" id="IPR002347">
    <property type="entry name" value="SDR_fam"/>
</dbReference>
<dbReference type="AlphaFoldDB" id="A0A0B2VRE6"/>
<gene>
    <name evidence="5" type="ORF">Tcan_18780</name>
</gene>
<dbReference type="STRING" id="6265.A0A0B2VRE6"/>
<sequence>MLGVIGGSFLQRIEREVIIAVPAEILATKNDASNDEELGESPPTAERSEDNRSRTGSMKVITSVFLRMSLSPLSVLITGANRGIGLGLVKQWATVAGVKHIFACARKPDAAEELNELSRKDGRIHCIKLDVNSDKSIADAKKKVDLMLDEGVGLNVLINNAGCLISEGGTLENADRSVYLQHFDTNVVSIVKVIEAFLPLLRMASKNCMSDEWGVHRATIINISSGLGSIQANESGSKLVKSIPYRLSKAALNQLTKTLAIDLANDAILIVSMCPGWVKTDMGGSDATLSVEDSTKAQLQTSLSLRKEHSGLFLRHDDTMCSCDYNKYSFVKRRKLRCM</sequence>
<dbReference type="PRINTS" id="PR00081">
    <property type="entry name" value="GDHRDH"/>
</dbReference>
<dbReference type="PRINTS" id="PR00080">
    <property type="entry name" value="SDRFAMILY"/>
</dbReference>
<dbReference type="InterPro" id="IPR036291">
    <property type="entry name" value="NAD(P)-bd_dom_sf"/>
</dbReference>
<name>A0A0B2VRE6_TOXCA</name>
<evidence type="ECO:0000256" key="1">
    <source>
        <dbReference type="ARBA" id="ARBA00022857"/>
    </source>
</evidence>
<dbReference type="Pfam" id="PF00106">
    <property type="entry name" value="adh_short"/>
    <property type="match status" value="1"/>
</dbReference>
<evidence type="ECO:0000313" key="5">
    <source>
        <dbReference type="EMBL" id="KHN83600.1"/>
    </source>
</evidence>
<dbReference type="Proteomes" id="UP000031036">
    <property type="component" value="Unassembled WGS sequence"/>
</dbReference>
<keyword evidence="1" id="KW-0521">NADP</keyword>
<protein>
    <submittedName>
        <fullName evidence="5">Putative oxidoreductase</fullName>
    </submittedName>
</protein>